<dbReference type="InterPro" id="IPR000644">
    <property type="entry name" value="CBS_dom"/>
</dbReference>
<dbReference type="EMBL" id="CP069362">
    <property type="protein sequence ID" value="WGS66036.1"/>
    <property type="molecule type" value="Genomic_DNA"/>
</dbReference>
<reference evidence="3 4" key="1">
    <citation type="submission" date="2021-02" db="EMBL/GenBank/DDBJ databases">
        <title>Characterization of Marinitoga sp. nov. str. BP5-C20A.</title>
        <authorList>
            <person name="Erauso G."/>
            <person name="Postec A."/>
        </authorList>
    </citation>
    <scope>NUCLEOTIDE SEQUENCE [LARGE SCALE GENOMIC DNA]</scope>
    <source>
        <strain evidence="3 4">BP5-C20A</strain>
    </source>
</reference>
<proteinExistence type="predicted"/>
<accession>A0ABY8PTT1</accession>
<dbReference type="SUPFAM" id="SSF53448">
    <property type="entry name" value="Nucleotide-diphospho-sugar transferases"/>
    <property type="match status" value="1"/>
</dbReference>
<protein>
    <submittedName>
        <fullName evidence="3">NTP transferase domain-containing protein</fullName>
    </submittedName>
</protein>
<organism evidence="3 4">
    <name type="scientific">Marinitoga aeolica</name>
    <dbReference type="NCBI Taxonomy" id="2809031"/>
    <lineage>
        <taxon>Bacteria</taxon>
        <taxon>Thermotogati</taxon>
        <taxon>Thermotogota</taxon>
        <taxon>Thermotogae</taxon>
        <taxon>Petrotogales</taxon>
        <taxon>Petrotogaceae</taxon>
        <taxon>Marinitoga</taxon>
    </lineage>
</organism>
<dbReference type="Pfam" id="PF00571">
    <property type="entry name" value="CBS"/>
    <property type="match status" value="1"/>
</dbReference>
<dbReference type="InterPro" id="IPR046342">
    <property type="entry name" value="CBS_dom_sf"/>
</dbReference>
<dbReference type="Pfam" id="PF00483">
    <property type="entry name" value="NTP_transferase"/>
    <property type="match status" value="1"/>
</dbReference>
<dbReference type="Gene3D" id="3.10.580.10">
    <property type="entry name" value="CBS-domain"/>
    <property type="match status" value="1"/>
</dbReference>
<sequence length="345" mass="40673">MKIKEIKDFFSVKKEDDLNVVIETLNKSPYKILFVLEGNKIIGTITDGDIRRYLFNKKNNISEIKAFNIMNTNFKYIYEKEYKSFSIKDYLRYNVEYLPVVNEKMEIIKIINIPINFQELTNLKTKVLIMAGGKGTRLYPLTRVIPKPLVPYKDKTIIEQIMEQFINSGFDEFILSVNYKKDLIKNYFSDLKYNIEYIEEKDFLGTAGSIAYLKFHNITKPFFIANCDVLLDVDFKEVLEYHKSEKADITIISAKETVDIAYGVLEFDENNNFKEISEKPNYEFYVNTGIYVLNPNIIDLISLNEKIDMPELLERALKNNKKIKVYKSDKKMIDIGQWDYYKKFL</sequence>
<dbReference type="Gene3D" id="3.90.550.10">
    <property type="entry name" value="Spore Coat Polysaccharide Biosynthesis Protein SpsA, Chain A"/>
    <property type="match status" value="1"/>
</dbReference>
<dbReference type="SUPFAM" id="SSF54631">
    <property type="entry name" value="CBS-domain pair"/>
    <property type="match status" value="1"/>
</dbReference>
<dbReference type="RefSeq" id="WP_281000994.1">
    <property type="nucleotide sequence ID" value="NZ_CP069362.1"/>
</dbReference>
<dbReference type="PANTHER" id="PTHR22572">
    <property type="entry name" value="SUGAR-1-PHOSPHATE GUANYL TRANSFERASE"/>
    <property type="match status" value="1"/>
</dbReference>
<keyword evidence="1" id="KW-0129">CBS domain</keyword>
<evidence type="ECO:0000313" key="4">
    <source>
        <dbReference type="Proteomes" id="UP001232493"/>
    </source>
</evidence>
<evidence type="ECO:0000313" key="3">
    <source>
        <dbReference type="EMBL" id="WGS66036.1"/>
    </source>
</evidence>
<evidence type="ECO:0000256" key="1">
    <source>
        <dbReference type="PROSITE-ProRule" id="PRU00703"/>
    </source>
</evidence>
<dbReference type="Proteomes" id="UP001232493">
    <property type="component" value="Chromosome"/>
</dbReference>
<dbReference type="GO" id="GO:0016740">
    <property type="term" value="F:transferase activity"/>
    <property type="evidence" value="ECO:0007669"/>
    <property type="project" value="UniProtKB-KW"/>
</dbReference>
<dbReference type="PROSITE" id="PS51371">
    <property type="entry name" value="CBS"/>
    <property type="match status" value="1"/>
</dbReference>
<evidence type="ECO:0000259" key="2">
    <source>
        <dbReference type="PROSITE" id="PS51371"/>
    </source>
</evidence>
<dbReference type="InterPro" id="IPR005835">
    <property type="entry name" value="NTP_transferase_dom"/>
</dbReference>
<keyword evidence="3" id="KW-0808">Transferase</keyword>
<name>A0ABY8PTT1_9BACT</name>
<dbReference type="InterPro" id="IPR029044">
    <property type="entry name" value="Nucleotide-diphossugar_trans"/>
</dbReference>
<feature type="domain" description="CBS" evidence="2">
    <location>
        <begin position="5"/>
        <end position="63"/>
    </location>
</feature>
<dbReference type="InterPro" id="IPR050486">
    <property type="entry name" value="Mannose-1P_guanyltransferase"/>
</dbReference>
<gene>
    <name evidence="3" type="ORF">JRV97_05665</name>
</gene>
<keyword evidence="4" id="KW-1185">Reference proteome</keyword>